<dbReference type="PANTHER" id="PTHR43471">
    <property type="entry name" value="ABC TRANSPORTER PERMEASE"/>
    <property type="match status" value="1"/>
</dbReference>
<feature type="transmembrane region" description="Helical" evidence="1">
    <location>
        <begin position="168"/>
        <end position="188"/>
    </location>
</feature>
<dbReference type="GO" id="GO:0005886">
    <property type="term" value="C:plasma membrane"/>
    <property type="evidence" value="ECO:0007669"/>
    <property type="project" value="UniProtKB-SubCell"/>
</dbReference>
<keyword evidence="1" id="KW-0472">Membrane</keyword>
<sequence>MIAAIAGREVRAGVVTPLLWVLLGVGQIVLAWIFLQVIEDFTGLGADERMAALTQELTMNLFAFAAIVAMLAAPLLAMRMLSGELRDGSFDLIAAAPVRLGQVVIGKMLGLAVLITPLCLLPTANVLILSGVTPLDFGQLAAATLGLWLAAMMFCAIGLYASSLTSQPGAAVLAAFGLLLLFSIIGRADATLATQDLSLFGWLSWNEHLFWLLMGMVRLSDLSYFLIFTLFFLALTHRRLSNRRLQ</sequence>
<reference evidence="2 3" key="1">
    <citation type="submission" date="2020-02" db="EMBL/GenBank/DDBJ databases">
        <title>Genome sequences of Thiorhodococcus mannitoliphagus and Thiorhodococcus minor, purple sulfur photosynthetic bacteria in the gammaproteobacterial family, Chromatiaceae.</title>
        <authorList>
            <person name="Aviles F.A."/>
            <person name="Meyer T.E."/>
            <person name="Kyndt J.A."/>
        </authorList>
    </citation>
    <scope>NUCLEOTIDE SEQUENCE [LARGE SCALE GENOMIC DNA]</scope>
    <source>
        <strain evidence="2 3">DSM 11518</strain>
    </source>
</reference>
<feature type="transmembrane region" description="Helical" evidence="1">
    <location>
        <begin position="109"/>
        <end position="128"/>
    </location>
</feature>
<keyword evidence="1" id="KW-1133">Transmembrane helix</keyword>
<dbReference type="Proteomes" id="UP000483379">
    <property type="component" value="Unassembled WGS sequence"/>
</dbReference>
<evidence type="ECO:0000313" key="3">
    <source>
        <dbReference type="Proteomes" id="UP000483379"/>
    </source>
</evidence>
<proteinExistence type="predicted"/>
<accession>A0A6M0K4D9</accession>
<name>A0A6M0K4D9_9GAMM</name>
<feature type="transmembrane region" description="Helical" evidence="1">
    <location>
        <begin position="140"/>
        <end position="161"/>
    </location>
</feature>
<evidence type="ECO:0000256" key="1">
    <source>
        <dbReference type="SAM" id="Phobius"/>
    </source>
</evidence>
<protein>
    <submittedName>
        <fullName evidence="2">ABC transporter permease subunit</fullName>
    </submittedName>
</protein>
<organism evidence="2 3">
    <name type="scientific">Thiorhodococcus minor</name>
    <dbReference type="NCBI Taxonomy" id="57489"/>
    <lineage>
        <taxon>Bacteria</taxon>
        <taxon>Pseudomonadati</taxon>
        <taxon>Pseudomonadota</taxon>
        <taxon>Gammaproteobacteria</taxon>
        <taxon>Chromatiales</taxon>
        <taxon>Chromatiaceae</taxon>
        <taxon>Thiorhodococcus</taxon>
    </lineage>
</organism>
<gene>
    <name evidence="2" type="ORF">G3446_16450</name>
</gene>
<feature type="transmembrane region" description="Helical" evidence="1">
    <location>
        <begin position="12"/>
        <end position="37"/>
    </location>
</feature>
<feature type="transmembrane region" description="Helical" evidence="1">
    <location>
        <begin position="208"/>
        <end position="235"/>
    </location>
</feature>
<keyword evidence="3" id="KW-1185">Reference proteome</keyword>
<dbReference type="AlphaFoldDB" id="A0A6M0K4D9"/>
<comment type="caution">
    <text evidence="2">The sequence shown here is derived from an EMBL/GenBank/DDBJ whole genome shotgun (WGS) entry which is preliminary data.</text>
</comment>
<dbReference type="RefSeq" id="WP_164453919.1">
    <property type="nucleotide sequence ID" value="NZ_JAAIJQ010000051.1"/>
</dbReference>
<dbReference type="Pfam" id="PF12679">
    <property type="entry name" value="ABC2_membrane_2"/>
    <property type="match status" value="1"/>
</dbReference>
<keyword evidence="1" id="KW-0812">Transmembrane</keyword>
<evidence type="ECO:0000313" key="2">
    <source>
        <dbReference type="EMBL" id="NEV63457.1"/>
    </source>
</evidence>
<feature type="transmembrane region" description="Helical" evidence="1">
    <location>
        <begin position="57"/>
        <end position="77"/>
    </location>
</feature>
<dbReference type="GO" id="GO:0140359">
    <property type="term" value="F:ABC-type transporter activity"/>
    <property type="evidence" value="ECO:0007669"/>
    <property type="project" value="InterPro"/>
</dbReference>
<dbReference type="EMBL" id="JAAIJQ010000051">
    <property type="protein sequence ID" value="NEV63457.1"/>
    <property type="molecule type" value="Genomic_DNA"/>
</dbReference>